<accession>A0A6G0WW20</accession>
<dbReference type="EMBL" id="VJMJ01000140">
    <property type="protein sequence ID" value="KAF0731717.1"/>
    <property type="molecule type" value="Genomic_DNA"/>
</dbReference>
<evidence type="ECO:0000313" key="4">
    <source>
        <dbReference type="Proteomes" id="UP000481153"/>
    </source>
</evidence>
<dbReference type="InterPro" id="IPR012462">
    <property type="entry name" value="UFSP1/2_DUB_cat"/>
</dbReference>
<reference evidence="3 4" key="1">
    <citation type="submission" date="2019-07" db="EMBL/GenBank/DDBJ databases">
        <title>Genomics analysis of Aphanomyces spp. identifies a new class of oomycete effector associated with host adaptation.</title>
        <authorList>
            <person name="Gaulin E."/>
        </authorList>
    </citation>
    <scope>NUCLEOTIDE SEQUENCE [LARGE SCALE GENOMIC DNA]</scope>
    <source>
        <strain evidence="3 4">ATCC 201684</strain>
    </source>
</reference>
<dbReference type="PANTHER" id="PTHR48153:SF2">
    <property type="entry name" value="UFM1-SPECIFIC PROTEASE 2"/>
    <property type="match status" value="1"/>
</dbReference>
<gene>
    <name evidence="3" type="ORF">Ae201684_011021</name>
</gene>
<evidence type="ECO:0000256" key="1">
    <source>
        <dbReference type="ARBA" id="ARBA00022801"/>
    </source>
</evidence>
<dbReference type="PANTHER" id="PTHR48153">
    <property type="entry name" value="UFM1-SPECIFIC PROTEASE 2"/>
    <property type="match status" value="1"/>
</dbReference>
<evidence type="ECO:0000259" key="2">
    <source>
        <dbReference type="Pfam" id="PF07910"/>
    </source>
</evidence>
<feature type="domain" description="UFSP1/2/DUB catalytic" evidence="2">
    <location>
        <begin position="396"/>
        <end position="566"/>
    </location>
</feature>
<dbReference type="VEuPathDB" id="FungiDB:AeMF1_013533"/>
<dbReference type="Gene3D" id="3.90.70.130">
    <property type="match status" value="1"/>
</dbReference>
<dbReference type="Proteomes" id="UP000481153">
    <property type="component" value="Unassembled WGS sequence"/>
</dbReference>
<evidence type="ECO:0000313" key="3">
    <source>
        <dbReference type="EMBL" id="KAF0731717.1"/>
    </source>
</evidence>
<proteinExistence type="predicted"/>
<dbReference type="Pfam" id="PF07910">
    <property type="entry name" value="Peptidase_C78"/>
    <property type="match status" value="1"/>
</dbReference>
<sequence>MEVVVAHDLLEAIARLDAKKNERAYIIGTDVKKIAIWSICRKKYVFNGPLAFEFDLTEPRELELCMLPMGLRILGTLLVFEAGTSEASVKTEVQKSLQDLSSTVDDVYVLVYDQGTNQARLYFDKPKGQHIPVTVLENGAKFFLEAIDYSLVRCAFTIPLTWTFSTKEYNHSLQVLEDKLEQVQVSFEDPSRTFFELPNQVIVNQNGQVGTSSSDHASVVTLRKLFGSAQDGQEDVLYGRVDRLGYLRGMNSTSKAAPALNLHTKHVAQGYLTVAFDSILCLPVDFSLVDSIALLLERISDQINGVLERIRDSRATTIALHQYPLQGGAQHPLGLWSINDESLPSKARASLHELFVQPQVPLFRPLCRWLPHQSIDVQGVLLNVHRGIPRSSMHGKQSLVQGAYGYFHYMQQNINDKGWGCAYHSLQTLASWLLHNHYTALGVPNHREIQEILVKMGDKSPSFVGSTEWIGSMEVGYVLDERYGVAFRTIHCGTKLADYAHDLVVHFETHGTPVMLGGASLAFTLLGVDYNEATGDAAFLVLDPHYAGADDLATIQTKLHARVDRRNGRLQGGSMQLAQCQCIPPVAVLQHVPSPAS</sequence>
<comment type="caution">
    <text evidence="3">The sequence shown here is derived from an EMBL/GenBank/DDBJ whole genome shotgun (WGS) entry which is preliminary data.</text>
</comment>
<organism evidence="3 4">
    <name type="scientific">Aphanomyces euteiches</name>
    <dbReference type="NCBI Taxonomy" id="100861"/>
    <lineage>
        <taxon>Eukaryota</taxon>
        <taxon>Sar</taxon>
        <taxon>Stramenopiles</taxon>
        <taxon>Oomycota</taxon>
        <taxon>Saprolegniomycetes</taxon>
        <taxon>Saprolegniales</taxon>
        <taxon>Verrucalvaceae</taxon>
        <taxon>Aphanomyces</taxon>
    </lineage>
</organism>
<name>A0A6G0WW20_9STRA</name>
<keyword evidence="1" id="KW-0378">Hydrolase</keyword>
<protein>
    <recommendedName>
        <fullName evidence="2">UFSP1/2/DUB catalytic domain-containing protein</fullName>
    </recommendedName>
</protein>
<dbReference type="AlphaFoldDB" id="A0A6G0WW20"/>
<dbReference type="GO" id="GO:0071567">
    <property type="term" value="F:deUFMylase activity"/>
    <property type="evidence" value="ECO:0007669"/>
    <property type="project" value="TreeGrafter"/>
</dbReference>
<keyword evidence="4" id="KW-1185">Reference proteome</keyword>